<comment type="caution">
    <text evidence="11">The sequence shown here is derived from an EMBL/GenBank/DDBJ whole genome shotgun (WGS) entry which is preliminary data.</text>
</comment>
<proteinExistence type="inferred from homology"/>
<name>A0A437S5L1_9FIRM</name>
<evidence type="ECO:0000313" key="11">
    <source>
        <dbReference type="EMBL" id="RVU54268.1"/>
    </source>
</evidence>
<dbReference type="Gene3D" id="3.40.640.10">
    <property type="entry name" value="Type I PLP-dependent aspartate aminotransferase-like (Major domain)"/>
    <property type="match status" value="1"/>
</dbReference>
<comment type="cofactor">
    <cofactor evidence="1 9">
        <name>pyridoxal 5'-phosphate</name>
        <dbReference type="ChEBI" id="CHEBI:597326"/>
    </cofactor>
</comment>
<sequence length="355" mass="40680">MEKYLKKCLLDFSNYKTVDTKEKYRINANESPFNPGENPILKKYFKEVIENFNFNLYPDSSAKSLRTELSNYLSVGPEDIICTNGADELINLIILTFVEPGDKIIVHSPSFEMYEISSTINYGEVIKIPDLKNYIVDSQSIIDAAKKNKAKLIFLCNPNNPTGYLIPDEEINKIISETDSIVVIDEAYVEFSEKEEVGLLNDRTIIIRTLSKLFGLAALRIGYGIGNPEIISALNKVKPPYNLNGLTQELATVLLRNRENILSQIDFFKTERSRMISELRKLDYLTVYDSNTNFILIKIKDEYKSIILENFKKNSILVKVYENKPELENCIRISLSDKNINDLVIKSLSIGEYYE</sequence>
<keyword evidence="4 9" id="KW-0032">Aminotransferase</keyword>
<accession>A0A437S5L1</accession>
<reference evidence="11 12" key="1">
    <citation type="submission" date="2018-11" db="EMBL/GenBank/DDBJ databases">
        <title>Genome sequencing and assembly of Anaerosphaera sp. nov., GS7-6-2.</title>
        <authorList>
            <person name="Rettenmaier R."/>
            <person name="Liebl W."/>
            <person name="Zverlov V."/>
        </authorList>
    </citation>
    <scope>NUCLEOTIDE SEQUENCE [LARGE SCALE GENOMIC DNA]</scope>
    <source>
        <strain evidence="11 12">GS7-6-2</strain>
    </source>
</reference>
<organism evidence="11 12">
    <name type="scientific">Anaerosphaera multitolerans</name>
    <dbReference type="NCBI Taxonomy" id="2487351"/>
    <lineage>
        <taxon>Bacteria</taxon>
        <taxon>Bacillati</taxon>
        <taxon>Bacillota</taxon>
        <taxon>Tissierellia</taxon>
        <taxon>Tissierellales</taxon>
        <taxon>Peptoniphilaceae</taxon>
        <taxon>Anaerosphaera</taxon>
    </lineage>
</organism>
<dbReference type="UniPathway" id="UPA00031">
    <property type="reaction ID" value="UER00012"/>
</dbReference>
<dbReference type="Gene3D" id="3.90.1150.10">
    <property type="entry name" value="Aspartate Aminotransferase, domain 1"/>
    <property type="match status" value="1"/>
</dbReference>
<dbReference type="GO" id="GO:0030170">
    <property type="term" value="F:pyridoxal phosphate binding"/>
    <property type="evidence" value="ECO:0007669"/>
    <property type="project" value="InterPro"/>
</dbReference>
<dbReference type="Proteomes" id="UP000288812">
    <property type="component" value="Unassembled WGS sequence"/>
</dbReference>
<dbReference type="GO" id="GO:0000105">
    <property type="term" value="P:L-histidine biosynthetic process"/>
    <property type="evidence" value="ECO:0007669"/>
    <property type="project" value="UniProtKB-UniRule"/>
</dbReference>
<protein>
    <recommendedName>
        <fullName evidence="9">Histidinol-phosphate aminotransferase</fullName>
        <ecNumber evidence="9">2.6.1.9</ecNumber>
    </recommendedName>
    <alternativeName>
        <fullName evidence="9">Imidazole acetol-phosphate transaminase</fullName>
    </alternativeName>
</protein>
<dbReference type="Pfam" id="PF00155">
    <property type="entry name" value="Aminotran_1_2"/>
    <property type="match status" value="1"/>
</dbReference>
<keyword evidence="8 9" id="KW-0368">Histidine biosynthesis</keyword>
<evidence type="ECO:0000256" key="4">
    <source>
        <dbReference type="ARBA" id="ARBA00022576"/>
    </source>
</evidence>
<evidence type="ECO:0000259" key="10">
    <source>
        <dbReference type="Pfam" id="PF00155"/>
    </source>
</evidence>
<dbReference type="InterPro" id="IPR015422">
    <property type="entry name" value="PyrdxlP-dep_Trfase_small"/>
</dbReference>
<dbReference type="InterPro" id="IPR004839">
    <property type="entry name" value="Aminotransferase_I/II_large"/>
</dbReference>
<keyword evidence="6 9" id="KW-0808">Transferase</keyword>
<feature type="domain" description="Aminotransferase class I/classII large" evidence="10">
    <location>
        <begin position="27"/>
        <end position="342"/>
    </location>
</feature>
<evidence type="ECO:0000256" key="6">
    <source>
        <dbReference type="ARBA" id="ARBA00022679"/>
    </source>
</evidence>
<keyword evidence="7 9" id="KW-0663">Pyridoxal phosphate</keyword>
<evidence type="ECO:0000256" key="9">
    <source>
        <dbReference type="HAMAP-Rule" id="MF_01023"/>
    </source>
</evidence>
<dbReference type="OrthoDB" id="9802328at2"/>
<dbReference type="NCBIfam" id="TIGR01141">
    <property type="entry name" value="hisC"/>
    <property type="match status" value="1"/>
</dbReference>
<feature type="modified residue" description="N6-(pyridoxal phosphate)lysine" evidence="9">
    <location>
        <position position="212"/>
    </location>
</feature>
<gene>
    <name evidence="9 11" type="primary">hisC</name>
    <name evidence="11" type="ORF">EF514_08175</name>
</gene>
<evidence type="ECO:0000256" key="1">
    <source>
        <dbReference type="ARBA" id="ARBA00001933"/>
    </source>
</evidence>
<evidence type="ECO:0000256" key="5">
    <source>
        <dbReference type="ARBA" id="ARBA00022605"/>
    </source>
</evidence>
<keyword evidence="5 9" id="KW-0028">Amino-acid biosynthesis</keyword>
<dbReference type="AlphaFoldDB" id="A0A437S5L1"/>
<comment type="similarity">
    <text evidence="2 9">Belongs to the class-II pyridoxal-phosphate-dependent aminotransferase family. Histidinol-phosphate aminotransferase subfamily.</text>
</comment>
<dbReference type="RefSeq" id="WP_127724946.1">
    <property type="nucleotide sequence ID" value="NZ_RLIH01000012.1"/>
</dbReference>
<dbReference type="EMBL" id="RLIH01000012">
    <property type="protein sequence ID" value="RVU54268.1"/>
    <property type="molecule type" value="Genomic_DNA"/>
</dbReference>
<evidence type="ECO:0000256" key="8">
    <source>
        <dbReference type="ARBA" id="ARBA00023102"/>
    </source>
</evidence>
<dbReference type="PANTHER" id="PTHR42885:SF2">
    <property type="entry name" value="HISTIDINOL-PHOSPHATE AMINOTRANSFERASE"/>
    <property type="match status" value="1"/>
</dbReference>
<dbReference type="InterPro" id="IPR015424">
    <property type="entry name" value="PyrdxlP-dep_Trfase"/>
</dbReference>
<keyword evidence="12" id="KW-1185">Reference proteome</keyword>
<evidence type="ECO:0000313" key="12">
    <source>
        <dbReference type="Proteomes" id="UP000288812"/>
    </source>
</evidence>
<dbReference type="EC" id="2.6.1.9" evidence="9"/>
<dbReference type="InterPro" id="IPR015421">
    <property type="entry name" value="PyrdxlP-dep_Trfase_major"/>
</dbReference>
<dbReference type="InterPro" id="IPR005861">
    <property type="entry name" value="HisP_aminotrans"/>
</dbReference>
<dbReference type="CDD" id="cd00609">
    <property type="entry name" value="AAT_like"/>
    <property type="match status" value="1"/>
</dbReference>
<comment type="pathway">
    <text evidence="9">Amino-acid biosynthesis; L-histidine biosynthesis; L-histidine from 5-phospho-alpha-D-ribose 1-diphosphate: step 7/9.</text>
</comment>
<comment type="subunit">
    <text evidence="3 9">Homodimer.</text>
</comment>
<comment type="catalytic activity">
    <reaction evidence="9">
        <text>L-histidinol phosphate + 2-oxoglutarate = 3-(imidazol-4-yl)-2-oxopropyl phosphate + L-glutamate</text>
        <dbReference type="Rhea" id="RHEA:23744"/>
        <dbReference type="ChEBI" id="CHEBI:16810"/>
        <dbReference type="ChEBI" id="CHEBI:29985"/>
        <dbReference type="ChEBI" id="CHEBI:57766"/>
        <dbReference type="ChEBI" id="CHEBI:57980"/>
        <dbReference type="EC" id="2.6.1.9"/>
    </reaction>
</comment>
<evidence type="ECO:0000256" key="7">
    <source>
        <dbReference type="ARBA" id="ARBA00022898"/>
    </source>
</evidence>
<evidence type="ECO:0000256" key="3">
    <source>
        <dbReference type="ARBA" id="ARBA00011738"/>
    </source>
</evidence>
<dbReference type="PANTHER" id="PTHR42885">
    <property type="entry name" value="HISTIDINOL-PHOSPHATE AMINOTRANSFERASE-RELATED"/>
    <property type="match status" value="1"/>
</dbReference>
<dbReference type="GO" id="GO:0004400">
    <property type="term" value="F:histidinol-phosphate transaminase activity"/>
    <property type="evidence" value="ECO:0007669"/>
    <property type="project" value="UniProtKB-UniRule"/>
</dbReference>
<dbReference type="SUPFAM" id="SSF53383">
    <property type="entry name" value="PLP-dependent transferases"/>
    <property type="match status" value="1"/>
</dbReference>
<evidence type="ECO:0000256" key="2">
    <source>
        <dbReference type="ARBA" id="ARBA00007970"/>
    </source>
</evidence>
<dbReference type="HAMAP" id="MF_01023">
    <property type="entry name" value="HisC_aminotrans_2"/>
    <property type="match status" value="1"/>
</dbReference>